<evidence type="ECO:0000256" key="1">
    <source>
        <dbReference type="ARBA" id="ARBA00022801"/>
    </source>
</evidence>
<evidence type="ECO:0000313" key="4">
    <source>
        <dbReference type="EMBL" id="KAK4220321.1"/>
    </source>
</evidence>
<dbReference type="Pfam" id="PF07859">
    <property type="entry name" value="Abhydrolase_3"/>
    <property type="match status" value="1"/>
</dbReference>
<dbReference type="Gene3D" id="3.40.50.1820">
    <property type="entry name" value="alpha/beta hydrolase"/>
    <property type="match status" value="1"/>
</dbReference>
<dbReference type="InterPro" id="IPR029058">
    <property type="entry name" value="AB_hydrolase_fold"/>
</dbReference>
<feature type="domain" description="Alpha/beta hydrolase fold-3" evidence="3">
    <location>
        <begin position="129"/>
        <end position="343"/>
    </location>
</feature>
<proteinExistence type="predicted"/>
<keyword evidence="2" id="KW-0732">Signal</keyword>
<dbReference type="AlphaFoldDB" id="A0AAN6YLP6"/>
<evidence type="ECO:0000259" key="3">
    <source>
        <dbReference type="Pfam" id="PF07859"/>
    </source>
</evidence>
<name>A0AAN6YLP6_9PEZI</name>
<organism evidence="4 5">
    <name type="scientific">Rhypophila decipiens</name>
    <dbReference type="NCBI Taxonomy" id="261697"/>
    <lineage>
        <taxon>Eukaryota</taxon>
        <taxon>Fungi</taxon>
        <taxon>Dikarya</taxon>
        <taxon>Ascomycota</taxon>
        <taxon>Pezizomycotina</taxon>
        <taxon>Sordariomycetes</taxon>
        <taxon>Sordariomycetidae</taxon>
        <taxon>Sordariales</taxon>
        <taxon>Naviculisporaceae</taxon>
        <taxon>Rhypophila</taxon>
    </lineage>
</organism>
<comment type="caution">
    <text evidence="4">The sequence shown here is derived from an EMBL/GenBank/DDBJ whole genome shotgun (WGS) entry which is preliminary data.</text>
</comment>
<dbReference type="Proteomes" id="UP001301769">
    <property type="component" value="Unassembled WGS sequence"/>
</dbReference>
<keyword evidence="5" id="KW-1185">Reference proteome</keyword>
<dbReference type="InterPro" id="IPR050300">
    <property type="entry name" value="GDXG_lipolytic_enzyme"/>
</dbReference>
<dbReference type="SUPFAM" id="SSF53474">
    <property type="entry name" value="alpha/beta-Hydrolases"/>
    <property type="match status" value="1"/>
</dbReference>
<protein>
    <submittedName>
        <fullName evidence="4">Alpha/Beta hydrolase protein</fullName>
    </submittedName>
</protein>
<dbReference type="GO" id="GO:0016787">
    <property type="term" value="F:hydrolase activity"/>
    <property type="evidence" value="ECO:0007669"/>
    <property type="project" value="UniProtKB-KW"/>
</dbReference>
<dbReference type="EMBL" id="MU858045">
    <property type="protein sequence ID" value="KAK4220321.1"/>
    <property type="molecule type" value="Genomic_DNA"/>
</dbReference>
<sequence length="395" mass="43152">MNMSAGNETSAHKVGRFLAFVPLLFLRVLASLAVKPNKGNLHWRQLVALRFLQSQRATLPQDILQWYVRRTSTGEGVRGYCAKHGISHRQVTLESAAVGEHSTSTPPGILHILTPKSSKNEAERTNKTILYLHGGGYVNPMRSEAHMPFIIKIVSASRASQVAILEYSLAPEHPYPAQTIQAIAALNHVLNRMSIPAEEITIAGDSAGGQMVGSVLAHIVRPCPYALPISLPKGAKLGAALMISPLTVLEIKDESYIRNDGQDYLDKKQMGGFEAAWKPANGEVWADMCEGEGSKEVWDEVFRGTEGGVVTRVMVTVGTAEVFLDCCREFAKSFLRAEKTVRVGQGTNLGELDWNKEHLYVECEGEVHVQVALDSAVGYEGGLMMAAILGWLKSF</sequence>
<reference evidence="4" key="2">
    <citation type="submission" date="2023-05" db="EMBL/GenBank/DDBJ databases">
        <authorList>
            <consortium name="Lawrence Berkeley National Laboratory"/>
            <person name="Steindorff A."/>
            <person name="Hensen N."/>
            <person name="Bonometti L."/>
            <person name="Westerberg I."/>
            <person name="Brannstrom I.O."/>
            <person name="Guillou S."/>
            <person name="Cros-Aarteil S."/>
            <person name="Calhoun S."/>
            <person name="Haridas S."/>
            <person name="Kuo A."/>
            <person name="Mondo S."/>
            <person name="Pangilinan J."/>
            <person name="Riley R."/>
            <person name="Labutti K."/>
            <person name="Andreopoulos B."/>
            <person name="Lipzen A."/>
            <person name="Chen C."/>
            <person name="Yanf M."/>
            <person name="Daum C."/>
            <person name="Ng V."/>
            <person name="Clum A."/>
            <person name="Ohm R."/>
            <person name="Martin F."/>
            <person name="Silar P."/>
            <person name="Natvig D."/>
            <person name="Lalanne C."/>
            <person name="Gautier V."/>
            <person name="Ament-Velasquez S.L."/>
            <person name="Kruys A."/>
            <person name="Hutchinson M.I."/>
            <person name="Powell A.J."/>
            <person name="Barry K."/>
            <person name="Miller A.N."/>
            <person name="Grigoriev I.V."/>
            <person name="Debuchy R."/>
            <person name="Gladieux P."/>
            <person name="Thoren M.H."/>
            <person name="Johannesson H."/>
        </authorList>
    </citation>
    <scope>NUCLEOTIDE SEQUENCE</scope>
    <source>
        <strain evidence="4">PSN293</strain>
    </source>
</reference>
<dbReference type="InterPro" id="IPR013094">
    <property type="entry name" value="AB_hydrolase_3"/>
</dbReference>
<dbReference type="PANTHER" id="PTHR48081">
    <property type="entry name" value="AB HYDROLASE SUPERFAMILY PROTEIN C4A8.06C"/>
    <property type="match status" value="1"/>
</dbReference>
<evidence type="ECO:0000256" key="2">
    <source>
        <dbReference type="SAM" id="SignalP"/>
    </source>
</evidence>
<keyword evidence="1 4" id="KW-0378">Hydrolase</keyword>
<accession>A0AAN6YLP6</accession>
<evidence type="ECO:0000313" key="5">
    <source>
        <dbReference type="Proteomes" id="UP001301769"/>
    </source>
</evidence>
<feature type="signal peptide" evidence="2">
    <location>
        <begin position="1"/>
        <end position="33"/>
    </location>
</feature>
<feature type="chain" id="PRO_5042965089" evidence="2">
    <location>
        <begin position="34"/>
        <end position="395"/>
    </location>
</feature>
<dbReference type="PANTHER" id="PTHR48081:SF18">
    <property type="entry name" value="ALPHA_BETA HYDROLASE FOLD-3 DOMAIN-CONTAINING PROTEIN"/>
    <property type="match status" value="1"/>
</dbReference>
<reference evidence="4" key="1">
    <citation type="journal article" date="2023" name="Mol. Phylogenet. Evol.">
        <title>Genome-scale phylogeny and comparative genomics of the fungal order Sordariales.</title>
        <authorList>
            <person name="Hensen N."/>
            <person name="Bonometti L."/>
            <person name="Westerberg I."/>
            <person name="Brannstrom I.O."/>
            <person name="Guillou S."/>
            <person name="Cros-Aarteil S."/>
            <person name="Calhoun S."/>
            <person name="Haridas S."/>
            <person name="Kuo A."/>
            <person name="Mondo S."/>
            <person name="Pangilinan J."/>
            <person name="Riley R."/>
            <person name="LaButti K."/>
            <person name="Andreopoulos B."/>
            <person name="Lipzen A."/>
            <person name="Chen C."/>
            <person name="Yan M."/>
            <person name="Daum C."/>
            <person name="Ng V."/>
            <person name="Clum A."/>
            <person name="Steindorff A."/>
            <person name="Ohm R.A."/>
            <person name="Martin F."/>
            <person name="Silar P."/>
            <person name="Natvig D.O."/>
            <person name="Lalanne C."/>
            <person name="Gautier V."/>
            <person name="Ament-Velasquez S.L."/>
            <person name="Kruys A."/>
            <person name="Hutchinson M.I."/>
            <person name="Powell A.J."/>
            <person name="Barry K."/>
            <person name="Miller A.N."/>
            <person name="Grigoriev I.V."/>
            <person name="Debuchy R."/>
            <person name="Gladieux P."/>
            <person name="Hiltunen Thoren M."/>
            <person name="Johannesson H."/>
        </authorList>
    </citation>
    <scope>NUCLEOTIDE SEQUENCE</scope>
    <source>
        <strain evidence="4">PSN293</strain>
    </source>
</reference>
<gene>
    <name evidence="4" type="ORF">QBC37DRAFT_408383</name>
</gene>